<gene>
    <name evidence="1" type="ORF">JBS370_LOCUS38467</name>
</gene>
<name>A0A820ECF0_9BILA</name>
<sequence length="35" mass="4115">LQTRLQLQYFPQFGRFTLHYGDHIIIIGKVLVAVE</sequence>
<organism evidence="1 2">
    <name type="scientific">Rotaria sordida</name>
    <dbReference type="NCBI Taxonomy" id="392033"/>
    <lineage>
        <taxon>Eukaryota</taxon>
        <taxon>Metazoa</taxon>
        <taxon>Spiralia</taxon>
        <taxon>Gnathifera</taxon>
        <taxon>Rotifera</taxon>
        <taxon>Eurotatoria</taxon>
        <taxon>Bdelloidea</taxon>
        <taxon>Philodinida</taxon>
        <taxon>Philodinidae</taxon>
        <taxon>Rotaria</taxon>
    </lineage>
</organism>
<accession>A0A820ECF0</accession>
<dbReference type="AlphaFoldDB" id="A0A820ECF0"/>
<protein>
    <submittedName>
        <fullName evidence="1">Uncharacterized protein</fullName>
    </submittedName>
</protein>
<dbReference type="EMBL" id="CAJOBD010021153">
    <property type="protein sequence ID" value="CAF4244745.1"/>
    <property type="molecule type" value="Genomic_DNA"/>
</dbReference>
<feature type="non-terminal residue" evidence="1">
    <location>
        <position position="1"/>
    </location>
</feature>
<reference evidence="1" key="1">
    <citation type="submission" date="2021-02" db="EMBL/GenBank/DDBJ databases">
        <authorList>
            <person name="Nowell W R."/>
        </authorList>
    </citation>
    <scope>NUCLEOTIDE SEQUENCE</scope>
</reference>
<evidence type="ECO:0000313" key="1">
    <source>
        <dbReference type="EMBL" id="CAF4244745.1"/>
    </source>
</evidence>
<proteinExistence type="predicted"/>
<dbReference type="Proteomes" id="UP000663836">
    <property type="component" value="Unassembled WGS sequence"/>
</dbReference>
<comment type="caution">
    <text evidence="1">The sequence shown here is derived from an EMBL/GenBank/DDBJ whole genome shotgun (WGS) entry which is preliminary data.</text>
</comment>
<evidence type="ECO:0000313" key="2">
    <source>
        <dbReference type="Proteomes" id="UP000663836"/>
    </source>
</evidence>